<evidence type="ECO:0000313" key="13">
    <source>
        <dbReference type="EMBL" id="KAJ8598914.1"/>
    </source>
</evidence>
<organism evidence="13 14">
    <name type="scientific">Chrysophaeum taylorii</name>
    <dbReference type="NCBI Taxonomy" id="2483200"/>
    <lineage>
        <taxon>Eukaryota</taxon>
        <taxon>Sar</taxon>
        <taxon>Stramenopiles</taxon>
        <taxon>Ochrophyta</taxon>
        <taxon>Pelagophyceae</taxon>
        <taxon>Pelagomonadales</taxon>
        <taxon>Pelagomonadaceae</taxon>
        <taxon>Chrysophaeum</taxon>
    </lineage>
</organism>
<keyword evidence="9 12" id="KW-0472">Membrane</keyword>
<feature type="transmembrane region" description="Helical" evidence="12">
    <location>
        <begin position="109"/>
        <end position="127"/>
    </location>
</feature>
<comment type="subcellular location">
    <subcellularLocation>
        <location evidence="1">Membrane</location>
        <topology evidence="1">Multi-pass membrane protein</topology>
    </subcellularLocation>
</comment>
<evidence type="ECO:0000256" key="6">
    <source>
        <dbReference type="ARBA" id="ARBA00022832"/>
    </source>
</evidence>
<comment type="catalytic activity">
    <reaction evidence="11">
        <text>a very-long-chain acyl-CoA + malonyl-CoA + H(+) = a very-long-chain 3-oxoacyl-CoA + CO2 + CoA</text>
        <dbReference type="Rhea" id="RHEA:32727"/>
        <dbReference type="ChEBI" id="CHEBI:15378"/>
        <dbReference type="ChEBI" id="CHEBI:16526"/>
        <dbReference type="ChEBI" id="CHEBI:57287"/>
        <dbReference type="ChEBI" id="CHEBI:57384"/>
        <dbReference type="ChEBI" id="CHEBI:90725"/>
        <dbReference type="ChEBI" id="CHEBI:90736"/>
        <dbReference type="EC" id="2.3.1.199"/>
    </reaction>
</comment>
<dbReference type="Pfam" id="PF01151">
    <property type="entry name" value="ELO"/>
    <property type="match status" value="1"/>
</dbReference>
<comment type="caution">
    <text evidence="13">The sequence shown here is derived from an EMBL/GenBank/DDBJ whole genome shotgun (WGS) entry which is preliminary data.</text>
</comment>
<comment type="catalytic activity">
    <reaction evidence="12">
        <text>an acyl-CoA + malonyl-CoA + H(+) = a 3-oxoacyl-CoA + CO2 + CoA</text>
        <dbReference type="Rhea" id="RHEA:50252"/>
        <dbReference type="ChEBI" id="CHEBI:15378"/>
        <dbReference type="ChEBI" id="CHEBI:16526"/>
        <dbReference type="ChEBI" id="CHEBI:57287"/>
        <dbReference type="ChEBI" id="CHEBI:57384"/>
        <dbReference type="ChEBI" id="CHEBI:58342"/>
        <dbReference type="ChEBI" id="CHEBI:90726"/>
    </reaction>
    <physiologicalReaction direction="left-to-right" evidence="12">
        <dbReference type="Rhea" id="RHEA:50253"/>
    </physiologicalReaction>
</comment>
<keyword evidence="6 12" id="KW-0276">Fatty acid metabolism</keyword>
<evidence type="ECO:0000256" key="8">
    <source>
        <dbReference type="ARBA" id="ARBA00023098"/>
    </source>
</evidence>
<feature type="transmembrane region" description="Helical" evidence="12">
    <location>
        <begin position="33"/>
        <end position="55"/>
    </location>
</feature>
<feature type="transmembrane region" description="Helical" evidence="12">
    <location>
        <begin position="165"/>
        <end position="185"/>
    </location>
</feature>
<dbReference type="GO" id="GO:0019367">
    <property type="term" value="P:fatty acid elongation, saturated fatty acid"/>
    <property type="evidence" value="ECO:0007669"/>
    <property type="project" value="TreeGrafter"/>
</dbReference>
<dbReference type="EC" id="2.3.1.-" evidence="12"/>
<keyword evidence="4 12" id="KW-0808">Transferase</keyword>
<feature type="transmembrane region" description="Helical" evidence="12">
    <location>
        <begin position="133"/>
        <end position="153"/>
    </location>
</feature>
<dbReference type="GO" id="GO:0030148">
    <property type="term" value="P:sphingolipid biosynthetic process"/>
    <property type="evidence" value="ECO:0007669"/>
    <property type="project" value="TreeGrafter"/>
</dbReference>
<evidence type="ECO:0000256" key="11">
    <source>
        <dbReference type="ARBA" id="ARBA00047375"/>
    </source>
</evidence>
<evidence type="ECO:0000256" key="1">
    <source>
        <dbReference type="ARBA" id="ARBA00004141"/>
    </source>
</evidence>
<evidence type="ECO:0000256" key="5">
    <source>
        <dbReference type="ARBA" id="ARBA00022692"/>
    </source>
</evidence>
<evidence type="ECO:0000256" key="10">
    <source>
        <dbReference type="ARBA" id="ARBA00023160"/>
    </source>
</evidence>
<proteinExistence type="inferred from homology"/>
<reference evidence="13" key="1">
    <citation type="submission" date="2023-01" db="EMBL/GenBank/DDBJ databases">
        <title>Metagenome sequencing of chrysophaentin producing Chrysophaeum taylorii.</title>
        <authorList>
            <person name="Davison J."/>
            <person name="Bewley C."/>
        </authorList>
    </citation>
    <scope>NUCLEOTIDE SEQUENCE</scope>
    <source>
        <strain evidence="13">NIES-1699</strain>
    </source>
</reference>
<sequence>MIGGGPYVAPVTYAAFAIVAPRLKWSPLENGSAIFAAHNAFLSLASLAMLVLVTVEAWRRASLEGWGFLLCERPDSPRSHAMVVFYASKYYELFDTVLAFACKGKGPRYYGMHCYHHFIAVYVTFLYTKGQSLSHLGMAFNTFVHVIMYYYYARAALGLTSTWKNWITRLQILQFVTSFMAVVIALHRNPDLLLPNSTCAGRNSLLLNAAVNATFLVLFIRILLAPSRSPSKSSNKRSS</sequence>
<keyword evidence="8 12" id="KW-0443">Lipid metabolism</keyword>
<dbReference type="GO" id="GO:0034626">
    <property type="term" value="P:fatty acid elongation, polyunsaturated fatty acid"/>
    <property type="evidence" value="ECO:0007669"/>
    <property type="project" value="TreeGrafter"/>
</dbReference>
<evidence type="ECO:0000256" key="3">
    <source>
        <dbReference type="ARBA" id="ARBA00022516"/>
    </source>
</evidence>
<evidence type="ECO:0000313" key="14">
    <source>
        <dbReference type="Proteomes" id="UP001230188"/>
    </source>
</evidence>
<dbReference type="InterPro" id="IPR002076">
    <property type="entry name" value="ELO_fam"/>
</dbReference>
<dbReference type="GO" id="GO:0005789">
    <property type="term" value="C:endoplasmic reticulum membrane"/>
    <property type="evidence" value="ECO:0007669"/>
    <property type="project" value="TreeGrafter"/>
</dbReference>
<evidence type="ECO:0000256" key="4">
    <source>
        <dbReference type="ARBA" id="ARBA00022679"/>
    </source>
</evidence>
<gene>
    <name evidence="13" type="ORF">CTAYLR_010230</name>
</gene>
<keyword evidence="14" id="KW-1185">Reference proteome</keyword>
<keyword evidence="7 12" id="KW-1133">Transmembrane helix</keyword>
<dbReference type="Proteomes" id="UP001230188">
    <property type="component" value="Unassembled WGS sequence"/>
</dbReference>
<dbReference type="GO" id="GO:0009922">
    <property type="term" value="F:fatty acid elongase activity"/>
    <property type="evidence" value="ECO:0007669"/>
    <property type="project" value="UniProtKB-EC"/>
</dbReference>
<dbReference type="AlphaFoldDB" id="A0AAD7U6X6"/>
<dbReference type="PANTHER" id="PTHR11157:SF134">
    <property type="entry name" value="ELONGATION OF FATTY ACIDS PROTEIN 1-RELATED"/>
    <property type="match status" value="1"/>
</dbReference>
<comment type="similarity">
    <text evidence="2 12">Belongs to the ELO family.</text>
</comment>
<evidence type="ECO:0000256" key="9">
    <source>
        <dbReference type="ARBA" id="ARBA00023136"/>
    </source>
</evidence>
<evidence type="ECO:0000256" key="12">
    <source>
        <dbReference type="RuleBase" id="RU361115"/>
    </source>
</evidence>
<dbReference type="EMBL" id="JAQMWT010000616">
    <property type="protein sequence ID" value="KAJ8598914.1"/>
    <property type="molecule type" value="Genomic_DNA"/>
</dbReference>
<evidence type="ECO:0000256" key="7">
    <source>
        <dbReference type="ARBA" id="ARBA00022989"/>
    </source>
</evidence>
<dbReference type="GO" id="GO:0034625">
    <property type="term" value="P:fatty acid elongation, monounsaturated fatty acid"/>
    <property type="evidence" value="ECO:0007669"/>
    <property type="project" value="TreeGrafter"/>
</dbReference>
<dbReference type="GO" id="GO:0042761">
    <property type="term" value="P:very long-chain fatty acid biosynthetic process"/>
    <property type="evidence" value="ECO:0007669"/>
    <property type="project" value="TreeGrafter"/>
</dbReference>
<keyword evidence="3 12" id="KW-0444">Lipid biosynthesis</keyword>
<keyword evidence="5 12" id="KW-0812">Transmembrane</keyword>
<dbReference type="PANTHER" id="PTHR11157">
    <property type="entry name" value="FATTY ACID ACYL TRANSFERASE-RELATED"/>
    <property type="match status" value="1"/>
</dbReference>
<keyword evidence="10 12" id="KW-0275">Fatty acid biosynthesis</keyword>
<evidence type="ECO:0000256" key="2">
    <source>
        <dbReference type="ARBA" id="ARBA00007263"/>
    </source>
</evidence>
<accession>A0AAD7U6X6</accession>
<protein>
    <recommendedName>
        <fullName evidence="12">Elongation of fatty acids protein</fullName>
        <ecNumber evidence="12">2.3.1.-</ecNumber>
    </recommendedName>
</protein>
<feature type="transmembrane region" description="Helical" evidence="12">
    <location>
        <begin position="205"/>
        <end position="224"/>
    </location>
</feature>
<name>A0AAD7U6X6_9STRA</name>